<accession>A0A132MXC2</accession>
<feature type="transmembrane region" description="Helical" evidence="2">
    <location>
        <begin position="235"/>
        <end position="257"/>
    </location>
</feature>
<dbReference type="EMBL" id="JYIJ01000017">
    <property type="protein sequence ID" value="KWX03640.1"/>
    <property type="molecule type" value="Genomic_DNA"/>
</dbReference>
<feature type="transmembrane region" description="Helical" evidence="2">
    <location>
        <begin position="84"/>
        <end position="102"/>
    </location>
</feature>
<evidence type="ECO:0000313" key="6">
    <source>
        <dbReference type="Proteomes" id="UP000070659"/>
    </source>
</evidence>
<feature type="compositionally biased region" description="Polar residues" evidence="1">
    <location>
        <begin position="1"/>
        <end position="12"/>
    </location>
</feature>
<dbReference type="AlphaFoldDB" id="A0A132MXC2"/>
<organism evidence="3 5">
    <name type="scientific">Carbonactinospora thermoautotrophica</name>
    <dbReference type="NCBI Taxonomy" id="1469144"/>
    <lineage>
        <taxon>Bacteria</taxon>
        <taxon>Bacillati</taxon>
        <taxon>Actinomycetota</taxon>
        <taxon>Actinomycetes</taxon>
        <taxon>Kitasatosporales</taxon>
        <taxon>Carbonactinosporaceae</taxon>
        <taxon>Carbonactinospora</taxon>
    </lineage>
</organism>
<name>A0A132MXC2_9ACTN</name>
<reference evidence="3" key="2">
    <citation type="submission" date="2015-04" db="EMBL/GenBank/DDBJ databases">
        <title>Physiological reanalysis, assessment of diazotrophy, and genome sequences of multiple isolates of Streptomyces thermoautotrophicus.</title>
        <authorList>
            <person name="MacKellar D.C."/>
            <person name="Lieber L."/>
            <person name="Norman J."/>
            <person name="Bolger A."/>
            <person name="Tobin C."/>
            <person name="Murray J.W."/>
            <person name="Woodward J."/>
            <person name="Friesen M."/>
            <person name="Prell J."/>
        </authorList>
    </citation>
    <scope>NUCLEOTIDE SEQUENCE [LARGE SCALE GENOMIC DNA]</scope>
    <source>
        <strain evidence="3">H1</strain>
    </source>
</reference>
<reference evidence="4 6" key="1">
    <citation type="submission" date="2015-02" db="EMBL/GenBank/DDBJ databases">
        <title>Physiological reanalysis, assessment of diazotrophy, and genome sequences of multiple isolates of Streptomyces thermoautotrophicus.</title>
        <authorList>
            <person name="MacKellar D.C."/>
            <person name="Lieber L."/>
            <person name="Norman J."/>
            <person name="Bolger A."/>
            <person name="Tobin C."/>
            <person name="Murray J.W."/>
            <person name="Prell J."/>
        </authorList>
    </citation>
    <scope>NUCLEOTIDE SEQUENCE [LARGE SCALE GENOMIC DNA]</scope>
    <source>
        <strain evidence="4 6">UBT1</strain>
    </source>
</reference>
<reference evidence="5" key="3">
    <citation type="submission" date="2015-04" db="EMBL/GenBank/DDBJ databases">
        <title>Physiological reanalysis, assessment of diazotrophy, and genome sequences of multiple isolates of Streptomyces thermoautotrophicus.</title>
        <authorList>
            <person name="MacKellar D.C."/>
            <person name="Lieber L."/>
            <person name="Norman J."/>
            <person name="Bolger A."/>
            <person name="Tobin C."/>
            <person name="Murray J.W."/>
            <person name="Chang R."/>
            <person name="Ford T."/>
            <person name="Nguyen P.Q."/>
            <person name="Woodward J."/>
            <person name="Permingeat H."/>
            <person name="Joshi N.S."/>
            <person name="Silver P.A."/>
            <person name="Usadel B."/>
            <person name="Rutherford A.W."/>
            <person name="Friesen M."/>
            <person name="Prell J."/>
        </authorList>
    </citation>
    <scope>NUCLEOTIDE SEQUENCE [LARGE SCALE GENOMIC DNA]</scope>
    <source>
        <strain evidence="5">H1</strain>
    </source>
</reference>
<feature type="transmembrane region" description="Helical" evidence="2">
    <location>
        <begin position="391"/>
        <end position="413"/>
    </location>
</feature>
<dbReference type="Pfam" id="PF19877">
    <property type="entry name" value="DUF6350"/>
    <property type="match status" value="1"/>
</dbReference>
<dbReference type="Proteomes" id="UP000070659">
    <property type="component" value="Unassembled WGS sequence"/>
</dbReference>
<evidence type="ECO:0000313" key="3">
    <source>
        <dbReference type="EMBL" id="KWX02545.1"/>
    </source>
</evidence>
<feature type="transmembrane region" description="Helical" evidence="2">
    <location>
        <begin position="123"/>
        <end position="141"/>
    </location>
</feature>
<proteinExistence type="predicted"/>
<protein>
    <submittedName>
        <fullName evidence="3">Putative integral membrane protein</fullName>
    </submittedName>
</protein>
<keyword evidence="5" id="KW-1185">Reference proteome</keyword>
<evidence type="ECO:0000313" key="5">
    <source>
        <dbReference type="Proteomes" id="UP000070188"/>
    </source>
</evidence>
<sequence>MTATQSTAQASSPGPRRQHPRSALTVGLVAAVWAAGMGLVLIAGLVLVCWAAAPRGGVGAERALRAVVQIWLVAQHASLQLPTGTYALTPLGLTLLPAYLLFRAGRWAATTARVRDAWHVVQVLAAFVLGYAALVLLAAFGPAQDVRPHPGRALAGAATLVLTCGGAGVLRGARLLGPALRRVPFELRVLGRATAAAVAVLLAGGAGMVAAGLIAHFGEAERMLTELDAGPVGGVGVLAVCLAFVPTATVWGVAYLLGPGFAVGTDAAVALGGTHLGAVPALPLFAALPAHGPAPAWWYALYAIPVLAGMAGGLLLVRDAGREWAERGHSARVQGRAAEHLVEPSSYAWALAAGLGTGLGTGLALALLATVSRGPIAGGRMSELGPPVGPVATAGGAEVAVVAVVTASVATFVRRRAVRRGAPRLGRATR</sequence>
<keyword evidence="2" id="KW-1133">Transmembrane helix</keyword>
<dbReference type="InterPro" id="IPR045931">
    <property type="entry name" value="DUF6350"/>
</dbReference>
<feature type="region of interest" description="Disordered" evidence="1">
    <location>
        <begin position="1"/>
        <end position="20"/>
    </location>
</feature>
<keyword evidence="2" id="KW-0472">Membrane</keyword>
<feature type="transmembrane region" description="Helical" evidence="2">
    <location>
        <begin position="26"/>
        <end position="53"/>
    </location>
</feature>
<evidence type="ECO:0000256" key="1">
    <source>
        <dbReference type="SAM" id="MobiDB-lite"/>
    </source>
</evidence>
<comment type="caution">
    <text evidence="3">The sequence shown here is derived from an EMBL/GenBank/DDBJ whole genome shotgun (WGS) entry which is preliminary data.</text>
</comment>
<dbReference type="OrthoDB" id="3742900at2"/>
<gene>
    <name evidence="3" type="ORF">LI90_3588</name>
    <name evidence="4" type="ORF">TH66_12455</name>
</gene>
<feature type="transmembrane region" description="Helical" evidence="2">
    <location>
        <begin position="153"/>
        <end position="173"/>
    </location>
</feature>
<feature type="transmembrane region" description="Helical" evidence="2">
    <location>
        <begin position="269"/>
        <end position="290"/>
    </location>
</feature>
<feature type="transmembrane region" description="Helical" evidence="2">
    <location>
        <begin position="194"/>
        <end position="215"/>
    </location>
</feature>
<dbReference type="EMBL" id="LAXD01000001">
    <property type="protein sequence ID" value="KWX02545.1"/>
    <property type="molecule type" value="Genomic_DNA"/>
</dbReference>
<keyword evidence="2" id="KW-0812">Transmembrane</keyword>
<evidence type="ECO:0000256" key="2">
    <source>
        <dbReference type="SAM" id="Phobius"/>
    </source>
</evidence>
<feature type="transmembrane region" description="Helical" evidence="2">
    <location>
        <begin position="346"/>
        <end position="371"/>
    </location>
</feature>
<dbReference type="RefSeq" id="WP_066889620.1">
    <property type="nucleotide sequence ID" value="NZ_JYIJ01000017.1"/>
</dbReference>
<dbReference type="PATRIC" id="fig|1469144.10.peg.3850"/>
<dbReference type="STRING" id="1469144.LI90_3588"/>
<dbReference type="Proteomes" id="UP000070188">
    <property type="component" value="Unassembled WGS sequence"/>
</dbReference>
<feature type="transmembrane region" description="Helical" evidence="2">
    <location>
        <begin position="296"/>
        <end position="317"/>
    </location>
</feature>
<evidence type="ECO:0000313" key="4">
    <source>
        <dbReference type="EMBL" id="KWX03640.1"/>
    </source>
</evidence>